<feature type="region of interest" description="Disordered" evidence="1">
    <location>
        <begin position="89"/>
        <end position="112"/>
    </location>
</feature>
<proteinExistence type="predicted"/>
<keyword evidence="3" id="KW-1185">Reference proteome</keyword>
<evidence type="ECO:0000313" key="2">
    <source>
        <dbReference type="EMBL" id="KAF9504520.1"/>
    </source>
</evidence>
<feature type="region of interest" description="Disordered" evidence="1">
    <location>
        <begin position="48"/>
        <end position="73"/>
    </location>
</feature>
<name>A0A9P6DND5_9AGAM</name>
<sequence length="147" mass="16088">MVLVVTALERFGDPAIAGVESIKTCIHQPNRKPPRQAGIDDHTPAAAGVWSYKLGPRPMHDGNPQNDQSPKTHATCQCKCSTATRHANAMPTQRDTPMHRAMPTQCTTPTQHAMPTCPGRDMRHHAKQGRGCIKWGCNHAERGRTPA</sequence>
<accession>A0A9P6DND5</accession>
<dbReference type="EMBL" id="MU129217">
    <property type="protein sequence ID" value="KAF9504520.1"/>
    <property type="molecule type" value="Genomic_DNA"/>
</dbReference>
<gene>
    <name evidence="2" type="ORF">BS47DRAFT_1368730</name>
</gene>
<feature type="compositionally biased region" description="Polar residues" evidence="1">
    <location>
        <begin position="63"/>
        <end position="73"/>
    </location>
</feature>
<evidence type="ECO:0000313" key="3">
    <source>
        <dbReference type="Proteomes" id="UP000886523"/>
    </source>
</evidence>
<organism evidence="2 3">
    <name type="scientific">Hydnum rufescens UP504</name>
    <dbReference type="NCBI Taxonomy" id="1448309"/>
    <lineage>
        <taxon>Eukaryota</taxon>
        <taxon>Fungi</taxon>
        <taxon>Dikarya</taxon>
        <taxon>Basidiomycota</taxon>
        <taxon>Agaricomycotina</taxon>
        <taxon>Agaricomycetes</taxon>
        <taxon>Cantharellales</taxon>
        <taxon>Hydnaceae</taxon>
        <taxon>Hydnum</taxon>
    </lineage>
</organism>
<protein>
    <submittedName>
        <fullName evidence="2">Uncharacterized protein</fullName>
    </submittedName>
</protein>
<reference evidence="2" key="1">
    <citation type="journal article" date="2020" name="Nat. Commun.">
        <title>Large-scale genome sequencing of mycorrhizal fungi provides insights into the early evolution of symbiotic traits.</title>
        <authorList>
            <person name="Miyauchi S."/>
            <person name="Kiss E."/>
            <person name="Kuo A."/>
            <person name="Drula E."/>
            <person name="Kohler A."/>
            <person name="Sanchez-Garcia M."/>
            <person name="Morin E."/>
            <person name="Andreopoulos B."/>
            <person name="Barry K.W."/>
            <person name="Bonito G."/>
            <person name="Buee M."/>
            <person name="Carver A."/>
            <person name="Chen C."/>
            <person name="Cichocki N."/>
            <person name="Clum A."/>
            <person name="Culley D."/>
            <person name="Crous P.W."/>
            <person name="Fauchery L."/>
            <person name="Girlanda M."/>
            <person name="Hayes R.D."/>
            <person name="Keri Z."/>
            <person name="LaButti K."/>
            <person name="Lipzen A."/>
            <person name="Lombard V."/>
            <person name="Magnuson J."/>
            <person name="Maillard F."/>
            <person name="Murat C."/>
            <person name="Nolan M."/>
            <person name="Ohm R.A."/>
            <person name="Pangilinan J."/>
            <person name="Pereira M.F."/>
            <person name="Perotto S."/>
            <person name="Peter M."/>
            <person name="Pfister S."/>
            <person name="Riley R."/>
            <person name="Sitrit Y."/>
            <person name="Stielow J.B."/>
            <person name="Szollosi G."/>
            <person name="Zifcakova L."/>
            <person name="Stursova M."/>
            <person name="Spatafora J.W."/>
            <person name="Tedersoo L."/>
            <person name="Vaario L.M."/>
            <person name="Yamada A."/>
            <person name="Yan M."/>
            <person name="Wang P."/>
            <person name="Xu J."/>
            <person name="Bruns T."/>
            <person name="Baldrian P."/>
            <person name="Vilgalys R."/>
            <person name="Dunand C."/>
            <person name="Henrissat B."/>
            <person name="Grigoriev I.V."/>
            <person name="Hibbett D."/>
            <person name="Nagy L.G."/>
            <person name="Martin F.M."/>
        </authorList>
    </citation>
    <scope>NUCLEOTIDE SEQUENCE</scope>
    <source>
        <strain evidence="2">UP504</strain>
    </source>
</reference>
<evidence type="ECO:0000256" key="1">
    <source>
        <dbReference type="SAM" id="MobiDB-lite"/>
    </source>
</evidence>
<dbReference type="Proteomes" id="UP000886523">
    <property type="component" value="Unassembled WGS sequence"/>
</dbReference>
<comment type="caution">
    <text evidence="2">The sequence shown here is derived from an EMBL/GenBank/DDBJ whole genome shotgun (WGS) entry which is preliminary data.</text>
</comment>
<dbReference type="AlphaFoldDB" id="A0A9P6DND5"/>